<evidence type="ECO:0000313" key="4">
    <source>
        <dbReference type="Proteomes" id="UP000199025"/>
    </source>
</evidence>
<keyword evidence="4" id="KW-1185">Reference proteome</keyword>
<feature type="domain" description="PASTA" evidence="2">
    <location>
        <begin position="15"/>
        <end position="82"/>
    </location>
</feature>
<proteinExistence type="predicted"/>
<evidence type="ECO:0000313" key="3">
    <source>
        <dbReference type="EMBL" id="SFJ75686.1"/>
    </source>
</evidence>
<organism evidence="3 4">
    <name type="scientific">Amycolatopsis sacchari</name>
    <dbReference type="NCBI Taxonomy" id="115433"/>
    <lineage>
        <taxon>Bacteria</taxon>
        <taxon>Bacillati</taxon>
        <taxon>Actinomycetota</taxon>
        <taxon>Actinomycetes</taxon>
        <taxon>Pseudonocardiales</taxon>
        <taxon>Pseudonocardiaceae</taxon>
        <taxon>Amycolatopsis</taxon>
    </lineage>
</organism>
<reference evidence="3 4" key="1">
    <citation type="submission" date="2016-10" db="EMBL/GenBank/DDBJ databases">
        <authorList>
            <person name="de Groot N.N."/>
        </authorList>
    </citation>
    <scope>NUCLEOTIDE SEQUENCE [LARGE SCALE GENOMIC DNA]</scope>
    <source>
        <strain evidence="3 4">DSM 44468</strain>
    </source>
</reference>
<dbReference type="InterPro" id="IPR005543">
    <property type="entry name" value="PASTA_dom"/>
</dbReference>
<feature type="region of interest" description="Disordered" evidence="1">
    <location>
        <begin position="80"/>
        <end position="101"/>
    </location>
</feature>
<dbReference type="AlphaFoldDB" id="A0A1I3U1B1"/>
<protein>
    <submittedName>
        <fullName evidence="3">PASTA domain-containing protein</fullName>
    </submittedName>
</protein>
<evidence type="ECO:0000259" key="2">
    <source>
        <dbReference type="PROSITE" id="PS51178"/>
    </source>
</evidence>
<dbReference type="CDD" id="cd06577">
    <property type="entry name" value="PASTA_pknB"/>
    <property type="match status" value="1"/>
</dbReference>
<dbReference type="STRING" id="115433.SAMN05421835_108132"/>
<dbReference type="Gene3D" id="3.30.10.20">
    <property type="match status" value="1"/>
</dbReference>
<evidence type="ECO:0000256" key="1">
    <source>
        <dbReference type="SAM" id="MobiDB-lite"/>
    </source>
</evidence>
<accession>A0A1I3U1B1</accession>
<name>A0A1I3U1B1_9PSEU</name>
<dbReference type="Pfam" id="PF03793">
    <property type="entry name" value="PASTA"/>
    <property type="match status" value="1"/>
</dbReference>
<dbReference type="Proteomes" id="UP000199025">
    <property type="component" value="Unassembled WGS sequence"/>
</dbReference>
<gene>
    <name evidence="3" type="ORF">SAMN05421835_108132</name>
</gene>
<dbReference type="EMBL" id="FORP01000008">
    <property type="protein sequence ID" value="SFJ75686.1"/>
    <property type="molecule type" value="Genomic_DNA"/>
</dbReference>
<dbReference type="PROSITE" id="PS51178">
    <property type="entry name" value="PASTA"/>
    <property type="match status" value="1"/>
</dbReference>
<sequence length="101" mass="10494">MFRPREPYTRPMRGQRPVTEVPDVVGLGAQDACDIVRRAGLVPRGPEGEPEPASGIVVAQAPIATAGAQEGDEVVLWTQLGPGKGTESAPTPPTESALLPA</sequence>